<dbReference type="PANTHER" id="PTHR24095:SF14">
    <property type="entry name" value="ACETYL-COENZYME A SYNTHETASE 1"/>
    <property type="match status" value="1"/>
</dbReference>
<dbReference type="InterPro" id="IPR000873">
    <property type="entry name" value="AMP-dep_synth/lig_dom"/>
</dbReference>
<feature type="domain" description="Acetyl-coenzyme A synthetase N-terminal" evidence="9">
    <location>
        <begin position="31"/>
        <end position="87"/>
    </location>
</feature>
<organism evidence="10 11">
    <name type="scientific">Patulibacter medicamentivorans</name>
    <dbReference type="NCBI Taxonomy" id="1097667"/>
    <lineage>
        <taxon>Bacteria</taxon>
        <taxon>Bacillati</taxon>
        <taxon>Actinomycetota</taxon>
        <taxon>Thermoleophilia</taxon>
        <taxon>Solirubrobacterales</taxon>
        <taxon>Patulibacteraceae</taxon>
        <taxon>Patulibacter</taxon>
    </lineage>
</organism>
<dbReference type="PATRIC" id="fig|1097667.3.peg.2106"/>
<keyword evidence="3 10" id="KW-0436">Ligase</keyword>
<dbReference type="PANTHER" id="PTHR24095">
    <property type="entry name" value="ACETYL-COENZYME A SYNTHETASE"/>
    <property type="match status" value="1"/>
</dbReference>
<dbReference type="InterPro" id="IPR045851">
    <property type="entry name" value="AMP-bd_C_sf"/>
</dbReference>
<evidence type="ECO:0000256" key="1">
    <source>
        <dbReference type="ARBA" id="ARBA00006432"/>
    </source>
</evidence>
<feature type="domain" description="AMP-binding enzyme C-terminal" evidence="8">
    <location>
        <begin position="534"/>
        <end position="610"/>
    </location>
</feature>
<keyword evidence="6" id="KW-0007">Acetylation</keyword>
<accession>H0E5N0</accession>
<evidence type="ECO:0000259" key="8">
    <source>
        <dbReference type="Pfam" id="PF13193"/>
    </source>
</evidence>
<evidence type="ECO:0000256" key="5">
    <source>
        <dbReference type="ARBA" id="ARBA00022840"/>
    </source>
</evidence>
<dbReference type="Pfam" id="PF13193">
    <property type="entry name" value="AMP-binding_C"/>
    <property type="match status" value="1"/>
</dbReference>
<gene>
    <name evidence="10" type="ORF">PAI11_21250</name>
</gene>
<dbReference type="Pfam" id="PF00501">
    <property type="entry name" value="AMP-binding"/>
    <property type="match status" value="1"/>
</dbReference>
<comment type="caution">
    <text evidence="10">The sequence shown here is derived from an EMBL/GenBank/DDBJ whole genome shotgun (WGS) entry which is preliminary data.</text>
</comment>
<dbReference type="OrthoDB" id="9803968at2"/>
<dbReference type="Proteomes" id="UP000005143">
    <property type="component" value="Unassembled WGS sequence"/>
</dbReference>
<evidence type="ECO:0000256" key="2">
    <source>
        <dbReference type="ARBA" id="ARBA00013275"/>
    </source>
</evidence>
<dbReference type="SUPFAM" id="SSF56801">
    <property type="entry name" value="Acetyl-CoA synthetase-like"/>
    <property type="match status" value="1"/>
</dbReference>
<evidence type="ECO:0000259" key="9">
    <source>
        <dbReference type="Pfam" id="PF16177"/>
    </source>
</evidence>
<dbReference type="Pfam" id="PF16177">
    <property type="entry name" value="ACAS_N"/>
    <property type="match status" value="1"/>
</dbReference>
<keyword evidence="4" id="KW-0547">Nucleotide-binding</keyword>
<dbReference type="GO" id="GO:0006085">
    <property type="term" value="P:acetyl-CoA biosynthetic process"/>
    <property type="evidence" value="ECO:0007669"/>
    <property type="project" value="TreeGrafter"/>
</dbReference>
<evidence type="ECO:0000313" key="10">
    <source>
        <dbReference type="EMBL" id="EHN10993.1"/>
    </source>
</evidence>
<sequence>MQRYAWEPTPDRIAEANVTRLMRKAGSASIDELRRSSVADIDWYWDLVVHDLELPFDRPYERVRDSSAGVEWTKWFIGGQLNVATACVDRWRHDPDVADTPAVIHEDETGETSTLSYRELAEAVDRAAAGLRARGIGKGDAVGVFLPMIPEAVISAYAIAKVGALYVPLFSGFAASALASRLDDAQARLVITADWSWRRGRRGPMKPALDEALPACPSVETVVVVERADTDAAVRRGPIDVSWREFAAPVDGPVAAAPTSAEDPLLLGYTSGTTGRPKGAVHTHAGFLVKVASEVAYEFDLRRGDVFFWVTDMGWVMGPLSTFGTHALGGALLLYEGAPDTPAPDRLWQVAARHQVSMFGVSPTLVRALKAHGDELPGRHDLSGVRTFGSTGEPWDEDSYWWLSDVVGGGRAPIINFSGGTEIGGAFLAPFVVEPIRPCSLGGPSLGMDVDVFDASGRPVRGELGELVCRQPWPAMTRGVWGDPERYREAYWSTFPGVWRHGDWAKADLDGEWYLFGRSDEAINVAGKRVGPAEVESVLVAHPGVAEAAVIGVPDVDKGEAIWCYWTPTAAEGEDVSDELRAAIGGELGKPFTPARVLRVDALPKTRSAKIMRRAIRAVTIGGDPGDLSGAENPEALELIRTAAGSAIAGVG</sequence>
<dbReference type="InterPro" id="IPR032387">
    <property type="entry name" value="ACAS_N"/>
</dbReference>
<dbReference type="GO" id="GO:0005524">
    <property type="term" value="F:ATP binding"/>
    <property type="evidence" value="ECO:0007669"/>
    <property type="project" value="UniProtKB-KW"/>
</dbReference>
<dbReference type="InterPro" id="IPR020845">
    <property type="entry name" value="AMP-binding_CS"/>
</dbReference>
<evidence type="ECO:0000256" key="6">
    <source>
        <dbReference type="ARBA" id="ARBA00022990"/>
    </source>
</evidence>
<evidence type="ECO:0000256" key="3">
    <source>
        <dbReference type="ARBA" id="ARBA00022598"/>
    </source>
</evidence>
<protein>
    <recommendedName>
        <fullName evidence="2">acetate--CoA ligase</fullName>
        <ecNumber evidence="2">6.2.1.1</ecNumber>
    </recommendedName>
</protein>
<dbReference type="RefSeq" id="WP_007574695.1">
    <property type="nucleotide sequence ID" value="NZ_AGUD01000192.1"/>
</dbReference>
<dbReference type="GO" id="GO:0003987">
    <property type="term" value="F:acetate-CoA ligase activity"/>
    <property type="evidence" value="ECO:0007669"/>
    <property type="project" value="UniProtKB-EC"/>
</dbReference>
<evidence type="ECO:0000259" key="7">
    <source>
        <dbReference type="Pfam" id="PF00501"/>
    </source>
</evidence>
<dbReference type="EMBL" id="AGUD01000192">
    <property type="protein sequence ID" value="EHN10993.1"/>
    <property type="molecule type" value="Genomic_DNA"/>
</dbReference>
<dbReference type="AlphaFoldDB" id="H0E5N0"/>
<dbReference type="InterPro" id="IPR042099">
    <property type="entry name" value="ANL_N_sf"/>
</dbReference>
<keyword evidence="11" id="KW-1185">Reference proteome</keyword>
<keyword evidence="5" id="KW-0067">ATP-binding</keyword>
<dbReference type="InterPro" id="IPR025110">
    <property type="entry name" value="AMP-bd_C"/>
</dbReference>
<dbReference type="Gene3D" id="3.30.300.30">
    <property type="match status" value="1"/>
</dbReference>
<dbReference type="EC" id="6.2.1.1" evidence="2"/>
<proteinExistence type="inferred from homology"/>
<evidence type="ECO:0000313" key="11">
    <source>
        <dbReference type="Proteomes" id="UP000005143"/>
    </source>
</evidence>
<reference evidence="10 11" key="1">
    <citation type="journal article" date="2013" name="Biodegradation">
        <title>Quantitative proteomic analysis of ibuprofen-degrading Patulibacter sp. strain I11.</title>
        <authorList>
            <person name="Almeida B."/>
            <person name="Kjeldal H."/>
            <person name="Lolas I."/>
            <person name="Knudsen A.D."/>
            <person name="Carvalho G."/>
            <person name="Nielsen K.L."/>
            <person name="Barreto Crespo M.T."/>
            <person name="Stensballe A."/>
            <person name="Nielsen J.L."/>
        </authorList>
    </citation>
    <scope>NUCLEOTIDE SEQUENCE [LARGE SCALE GENOMIC DNA]</scope>
    <source>
        <strain evidence="10 11">I11</strain>
    </source>
</reference>
<name>H0E5N0_9ACTN</name>
<dbReference type="PROSITE" id="PS00455">
    <property type="entry name" value="AMP_BINDING"/>
    <property type="match status" value="1"/>
</dbReference>
<comment type="similarity">
    <text evidence="1">Belongs to the ATP-dependent AMP-binding enzyme family.</text>
</comment>
<feature type="domain" description="AMP-dependent synthetase/ligase" evidence="7">
    <location>
        <begin position="98"/>
        <end position="480"/>
    </location>
</feature>
<dbReference type="Gene3D" id="3.40.50.12780">
    <property type="entry name" value="N-terminal domain of ligase-like"/>
    <property type="match status" value="1"/>
</dbReference>
<evidence type="ECO:0000256" key="4">
    <source>
        <dbReference type="ARBA" id="ARBA00022741"/>
    </source>
</evidence>